<dbReference type="EMBL" id="RQEV01000003">
    <property type="protein sequence ID" value="TGK20862.1"/>
    <property type="molecule type" value="Genomic_DNA"/>
</dbReference>
<gene>
    <name evidence="1" type="ORF">EHO61_03080</name>
</gene>
<proteinExistence type="predicted"/>
<dbReference type="OrthoDB" id="369673at2"/>
<name>A0A4R9GRP5_9LEPT</name>
<dbReference type="InterPro" id="IPR052209">
    <property type="entry name" value="CbiZ"/>
</dbReference>
<reference evidence="1" key="1">
    <citation type="journal article" date="2019" name="PLoS Negl. Trop. Dis.">
        <title>Revisiting the worldwide diversity of Leptospira species in the environment.</title>
        <authorList>
            <person name="Vincent A.T."/>
            <person name="Schiettekatte O."/>
            <person name="Bourhy P."/>
            <person name="Veyrier F.J."/>
            <person name="Picardeau M."/>
        </authorList>
    </citation>
    <scope>NUCLEOTIDE SEQUENCE [LARGE SCALE GENOMIC DNA]</scope>
    <source>
        <strain evidence="1">SCS5</strain>
    </source>
</reference>
<evidence type="ECO:0000313" key="1">
    <source>
        <dbReference type="EMBL" id="TGK20862.1"/>
    </source>
</evidence>
<protein>
    <submittedName>
        <fullName evidence="1">Cobalamin biosynthesis protein</fullName>
    </submittedName>
</protein>
<organism evidence="1 2">
    <name type="scientific">Leptospira fluminis</name>
    <dbReference type="NCBI Taxonomy" id="2484979"/>
    <lineage>
        <taxon>Bacteria</taxon>
        <taxon>Pseudomonadati</taxon>
        <taxon>Spirochaetota</taxon>
        <taxon>Spirochaetia</taxon>
        <taxon>Leptospirales</taxon>
        <taxon>Leptospiraceae</taxon>
        <taxon>Leptospira</taxon>
    </lineage>
</organism>
<keyword evidence="2" id="KW-1185">Reference proteome</keyword>
<dbReference type="AlphaFoldDB" id="A0A4R9GRP5"/>
<comment type="caution">
    <text evidence="1">The sequence shown here is derived from an EMBL/GenBank/DDBJ whole genome shotgun (WGS) entry which is preliminary data.</text>
</comment>
<dbReference type="Pfam" id="PF01955">
    <property type="entry name" value="CbiZ"/>
    <property type="match status" value="1"/>
</dbReference>
<dbReference type="Proteomes" id="UP000297855">
    <property type="component" value="Unassembled WGS sequence"/>
</dbReference>
<evidence type="ECO:0000313" key="2">
    <source>
        <dbReference type="Proteomes" id="UP000297855"/>
    </source>
</evidence>
<dbReference type="InterPro" id="IPR002808">
    <property type="entry name" value="AdoCbi_amidolase"/>
</dbReference>
<accession>A0A4R9GRP5</accession>
<dbReference type="PANTHER" id="PTHR35336">
    <property type="entry name" value="ADENOSYLCOBINAMIDE AMIDOHYDROLASE"/>
    <property type="match status" value="1"/>
</dbReference>
<dbReference type="PANTHER" id="PTHR35336:SF5">
    <property type="entry name" value="ADENOSYLCOBINAMIDE AMIDOHYDROLASE"/>
    <property type="match status" value="1"/>
</dbReference>
<dbReference type="RefSeq" id="WP_135812159.1">
    <property type="nucleotide sequence ID" value="NZ_RQEV01000003.1"/>
</dbReference>
<sequence length="229" mass="25200">MNPVLPFAPPVLSGETWLEVDFLHPHFSLGWTVLGDGWARTNKAIWHKVSDRDLSPMEDPKEYFRERLIDTGRSDSDSIGFLTSASLLDYSESVSALSDLWVRVVGTIGLGNAVHVAESSKFLEYYGTINLLVQISVPLSLSASIEAVSVATEARTAAVLDARIPVEGERIATGTGTDCIGIVSPDRDRAEIYVGKHTEIGRLIGKSVYDVVTTGIRKWKENVENRKRK</sequence>